<accession>A0A1N6X5K4</accession>
<dbReference type="GO" id="GO:0042597">
    <property type="term" value="C:periplasmic space"/>
    <property type="evidence" value="ECO:0007669"/>
    <property type="project" value="UniProtKB-SubCell"/>
</dbReference>
<dbReference type="SUPFAM" id="SSF53850">
    <property type="entry name" value="Periplasmic binding protein-like II"/>
    <property type="match status" value="1"/>
</dbReference>
<dbReference type="InterPro" id="IPR050490">
    <property type="entry name" value="Bact_solute-bd_prot1"/>
</dbReference>
<evidence type="ECO:0000256" key="3">
    <source>
        <dbReference type="SAM" id="SignalP"/>
    </source>
</evidence>
<dbReference type="PANTHER" id="PTHR43649">
    <property type="entry name" value="ARABINOSE-BINDING PROTEIN-RELATED"/>
    <property type="match status" value="1"/>
</dbReference>
<dbReference type="OrthoDB" id="94797at2"/>
<keyword evidence="5" id="KW-1185">Reference proteome</keyword>
<dbReference type="InterPro" id="IPR022387">
    <property type="entry name" value="Bind_CPR0540"/>
</dbReference>
<dbReference type="STRING" id="159291.SAMN05920897_12035"/>
<feature type="chain" id="PRO_5012929960" evidence="3">
    <location>
        <begin position="20"/>
        <end position="437"/>
    </location>
</feature>
<evidence type="ECO:0000313" key="5">
    <source>
        <dbReference type="Proteomes" id="UP000186400"/>
    </source>
</evidence>
<dbReference type="Proteomes" id="UP000186400">
    <property type="component" value="Unassembled WGS sequence"/>
</dbReference>
<feature type="signal peptide" evidence="3">
    <location>
        <begin position="1"/>
        <end position="19"/>
    </location>
</feature>
<dbReference type="PANTHER" id="PTHR43649:SF12">
    <property type="entry name" value="DIACETYLCHITOBIOSE BINDING PROTEIN DASA"/>
    <property type="match status" value="1"/>
</dbReference>
<evidence type="ECO:0000256" key="2">
    <source>
        <dbReference type="ARBA" id="ARBA00008520"/>
    </source>
</evidence>
<dbReference type="Gene3D" id="3.40.190.10">
    <property type="entry name" value="Periplasmic binding protein-like II"/>
    <property type="match status" value="1"/>
</dbReference>
<dbReference type="NCBIfam" id="TIGR03850">
    <property type="entry name" value="bind_CPR_0540"/>
    <property type="match status" value="1"/>
</dbReference>
<comment type="subcellular location">
    <subcellularLocation>
        <location evidence="1">Periplasm</location>
    </subcellularLocation>
</comment>
<dbReference type="AlphaFoldDB" id="A0A1N6X5K4"/>
<proteinExistence type="inferred from homology"/>
<organism evidence="4 5">
    <name type="scientific">Alkalispirochaeta americana</name>
    <dbReference type="NCBI Taxonomy" id="159291"/>
    <lineage>
        <taxon>Bacteria</taxon>
        <taxon>Pseudomonadati</taxon>
        <taxon>Spirochaetota</taxon>
        <taxon>Spirochaetia</taxon>
        <taxon>Spirochaetales</taxon>
        <taxon>Spirochaetaceae</taxon>
        <taxon>Alkalispirochaeta</taxon>
    </lineage>
</organism>
<protein>
    <submittedName>
        <fullName evidence="4">Carbohydrate ABC transporter substrate-binding protein, CUT1 family</fullName>
    </submittedName>
</protein>
<dbReference type="EMBL" id="FTMS01000020">
    <property type="protein sequence ID" value="SIQ97559.1"/>
    <property type="molecule type" value="Genomic_DNA"/>
</dbReference>
<evidence type="ECO:0000256" key="1">
    <source>
        <dbReference type="ARBA" id="ARBA00004418"/>
    </source>
</evidence>
<sequence>MRNRMGKLFLLVLTIVVFAACSGRNESTASEGRITVAALESAYGSDLWKEVTEAFSAKTGIEVELVIDRNIEDVIAPGMQAGDFPDVIHLATGRERALTETMIKEGALEPLTDMLAMVIPGENVRVRDKIAGGFLESSLTNPYSDRKTYLAPMFYSPCGLFYNANLLKEKGWDLPSTWDEMWELGDKARAEGIALFAYPTAGYFDAFFYALLYVVGGADFFDRATTFTEGIWETGEARKIFDIIETLASYTERSVPSNANSANFTRNQQLVLDNKAIFMPNGTWVTGEMRDAPRAEGFEWGLTGLPALETGGDSYSYTWFEQAWIPAGARNKDAAKTFLAYLYSDEAAAIFARSSAYQPIVGLGDMLEGENSLFYSIYDGGTKAALGAFATTVPVEGVTVYDTFFAPVDSLVNGSRTREMWVNQIKRNSDLLRAALK</sequence>
<dbReference type="Pfam" id="PF01547">
    <property type="entry name" value="SBP_bac_1"/>
    <property type="match status" value="1"/>
</dbReference>
<keyword evidence="3" id="KW-0732">Signal</keyword>
<reference evidence="4 5" key="1">
    <citation type="submission" date="2017-01" db="EMBL/GenBank/DDBJ databases">
        <authorList>
            <person name="Mah S.A."/>
            <person name="Swanson W.J."/>
            <person name="Moy G.W."/>
            <person name="Vacquier V.D."/>
        </authorList>
    </citation>
    <scope>NUCLEOTIDE SEQUENCE [LARGE SCALE GENOMIC DNA]</scope>
    <source>
        <strain evidence="4 5">ASpG1</strain>
    </source>
</reference>
<dbReference type="PROSITE" id="PS51257">
    <property type="entry name" value="PROKAR_LIPOPROTEIN"/>
    <property type="match status" value="1"/>
</dbReference>
<dbReference type="InterPro" id="IPR006059">
    <property type="entry name" value="SBP"/>
</dbReference>
<name>A0A1N6X5K4_9SPIO</name>
<evidence type="ECO:0000313" key="4">
    <source>
        <dbReference type="EMBL" id="SIQ97559.1"/>
    </source>
</evidence>
<gene>
    <name evidence="4" type="ORF">SAMN05920897_12035</name>
</gene>
<comment type="similarity">
    <text evidence="2">Belongs to the bacterial solute-binding protein 1 family.</text>
</comment>